<keyword evidence="1" id="KW-0812">Transmembrane</keyword>
<evidence type="ECO:0000313" key="3">
    <source>
        <dbReference type="Proteomes" id="UP000230886"/>
    </source>
</evidence>
<dbReference type="RefSeq" id="WP_075835981.1">
    <property type="nucleotide sequence ID" value="NZ_JAKEDO010000022.1"/>
</dbReference>
<evidence type="ECO:0000313" key="2">
    <source>
        <dbReference type="EMBL" id="PCK24304.1"/>
    </source>
</evidence>
<comment type="caution">
    <text evidence="2">The sequence shown here is derived from an EMBL/GenBank/DDBJ whole genome shotgun (WGS) entry which is preliminary data.</text>
</comment>
<accession>A0A2A5J3W9</accession>
<feature type="transmembrane region" description="Helical" evidence="1">
    <location>
        <begin position="58"/>
        <end position="78"/>
    </location>
</feature>
<organism evidence="2 3">
    <name type="scientific">Rhodococcus qingshengii</name>
    <dbReference type="NCBI Taxonomy" id="334542"/>
    <lineage>
        <taxon>Bacteria</taxon>
        <taxon>Bacillati</taxon>
        <taxon>Actinomycetota</taxon>
        <taxon>Actinomycetes</taxon>
        <taxon>Mycobacteriales</taxon>
        <taxon>Nocardiaceae</taxon>
        <taxon>Rhodococcus</taxon>
        <taxon>Rhodococcus erythropolis group</taxon>
    </lineage>
</organism>
<dbReference type="AlphaFoldDB" id="A0A2A5J3W9"/>
<name>A0A2A5J3W9_RHOSG</name>
<feature type="transmembrane region" description="Helical" evidence="1">
    <location>
        <begin position="6"/>
        <end position="21"/>
    </location>
</feature>
<keyword evidence="1" id="KW-0472">Membrane</keyword>
<dbReference type="Proteomes" id="UP000230886">
    <property type="component" value="Unassembled WGS sequence"/>
</dbReference>
<evidence type="ECO:0000256" key="1">
    <source>
        <dbReference type="SAM" id="Phobius"/>
    </source>
</evidence>
<proteinExistence type="predicted"/>
<gene>
    <name evidence="2" type="ORF">CHR55_26305</name>
</gene>
<dbReference type="EMBL" id="NOVD01000032">
    <property type="protein sequence ID" value="PCK24304.1"/>
    <property type="molecule type" value="Genomic_DNA"/>
</dbReference>
<keyword evidence="1" id="KW-1133">Transmembrane helix</keyword>
<sequence length="87" mass="9735">MEILLVYPIVAAGVAVLVLIVKRRERAIRRATPPWVYWQRGQYVTDLNARRTRRNRTAVGAVLGIAIVAPLMALAGFAGTAQRTRRH</sequence>
<protein>
    <submittedName>
        <fullName evidence="2">Uncharacterized protein</fullName>
    </submittedName>
</protein>
<reference evidence="2 3" key="1">
    <citation type="submission" date="2017-07" db="EMBL/GenBank/DDBJ databases">
        <title>Draft sequence of Rhodococcus enclensis 23b-28.</title>
        <authorList>
            <person name="Besaury L."/>
            <person name="Sancelme M."/>
            <person name="Amato P."/>
            <person name="Lallement A."/>
            <person name="Delort A.-M."/>
        </authorList>
    </citation>
    <scope>NUCLEOTIDE SEQUENCE [LARGE SCALE GENOMIC DNA]</scope>
    <source>
        <strain evidence="2 3">23b-28</strain>
    </source>
</reference>